<organism evidence="2 3">
    <name type="scientific">Cucurbita maxima</name>
    <name type="common">Pumpkin</name>
    <name type="synonym">Winter squash</name>
    <dbReference type="NCBI Taxonomy" id="3661"/>
    <lineage>
        <taxon>Eukaryota</taxon>
        <taxon>Viridiplantae</taxon>
        <taxon>Streptophyta</taxon>
        <taxon>Embryophyta</taxon>
        <taxon>Tracheophyta</taxon>
        <taxon>Spermatophyta</taxon>
        <taxon>Magnoliopsida</taxon>
        <taxon>eudicotyledons</taxon>
        <taxon>Gunneridae</taxon>
        <taxon>Pentapetalae</taxon>
        <taxon>rosids</taxon>
        <taxon>fabids</taxon>
        <taxon>Cucurbitales</taxon>
        <taxon>Cucurbitaceae</taxon>
        <taxon>Cucurbiteae</taxon>
        <taxon>Cucurbita</taxon>
    </lineage>
</organism>
<evidence type="ECO:0000313" key="3">
    <source>
        <dbReference type="RefSeq" id="XP_022972372.1"/>
    </source>
</evidence>
<dbReference type="OrthoDB" id="1104553at2759"/>
<dbReference type="Proteomes" id="UP000504608">
    <property type="component" value="Unplaced"/>
</dbReference>
<dbReference type="GO" id="GO:0009409">
    <property type="term" value="P:response to cold"/>
    <property type="evidence" value="ECO:0007669"/>
    <property type="project" value="InterPro"/>
</dbReference>
<dbReference type="PANTHER" id="PTHR33676:SF17">
    <property type="entry name" value="COLD-REGULATED PROTEIN 28"/>
    <property type="match status" value="1"/>
</dbReference>
<proteinExistence type="predicted"/>
<name>A0A6J1I4M4_CUCMA</name>
<evidence type="ECO:0000256" key="1">
    <source>
        <dbReference type="SAM" id="MobiDB-lite"/>
    </source>
</evidence>
<dbReference type="InterPro" id="IPR044678">
    <property type="entry name" value="COR27/28"/>
</dbReference>
<dbReference type="AlphaFoldDB" id="A0A6J1I4M4"/>
<reference evidence="3" key="1">
    <citation type="submission" date="2025-08" db="UniProtKB">
        <authorList>
            <consortium name="RefSeq"/>
        </authorList>
    </citation>
    <scope>IDENTIFICATION</scope>
    <source>
        <tissue evidence="3">Young leaves</tissue>
    </source>
</reference>
<gene>
    <name evidence="3" type="primary">LOC111470946</name>
</gene>
<dbReference type="GeneID" id="111470946"/>
<protein>
    <submittedName>
        <fullName evidence="3">Uncharacterized protein LOC111470946 isoform X1</fullName>
    </submittedName>
</protein>
<sequence length="260" mass="28801">MVDAHTPSSMSPPVADRESSMSVSASDLTRLNSESYSSSNTVDASEGDLPLMPSHHCFQLDAVQTHWTDEKHRLFLDALEASFVQDLHRYRHLRAFSSKQKMRRKPIMPNISSSESMVLQDASWQKANIGRTDPLLHKTADSPAILEDVWINHFPSAGNQRTPETTDVLEECGSCSDRSHIRNKTNSCQSARSSQQIPPCCRDSHTIVAEVSDQNFVDTHPGELSGGTPITKRLKKASSDSLGNDRVKLGIAFDLSLENQ</sequence>
<feature type="region of interest" description="Disordered" evidence="1">
    <location>
        <begin position="1"/>
        <end position="47"/>
    </location>
</feature>
<accession>A0A6J1I4M4</accession>
<keyword evidence="2" id="KW-1185">Reference proteome</keyword>
<dbReference type="GO" id="GO:0042752">
    <property type="term" value="P:regulation of circadian rhythm"/>
    <property type="evidence" value="ECO:0007669"/>
    <property type="project" value="InterPro"/>
</dbReference>
<feature type="compositionally biased region" description="Polar residues" evidence="1">
    <location>
        <begin position="1"/>
        <end position="11"/>
    </location>
</feature>
<dbReference type="PANTHER" id="PTHR33676">
    <property type="entry name" value="COLD REGULATED PROTEIN 27"/>
    <property type="match status" value="1"/>
</dbReference>
<dbReference type="KEGG" id="cmax:111470946"/>
<dbReference type="RefSeq" id="XP_022972372.1">
    <property type="nucleotide sequence ID" value="XM_023116604.1"/>
</dbReference>
<feature type="compositionally biased region" description="Polar residues" evidence="1">
    <location>
        <begin position="20"/>
        <end position="43"/>
    </location>
</feature>
<evidence type="ECO:0000313" key="2">
    <source>
        <dbReference type="Proteomes" id="UP000504608"/>
    </source>
</evidence>